<dbReference type="RefSeq" id="WP_211855004.1">
    <property type="nucleotide sequence ID" value="NZ_JAAGBB010000031.1"/>
</dbReference>
<evidence type="ECO:0000259" key="1">
    <source>
        <dbReference type="Pfam" id="PF02627"/>
    </source>
</evidence>
<dbReference type="InterPro" id="IPR003779">
    <property type="entry name" value="CMD-like"/>
</dbReference>
<dbReference type="Proteomes" id="UP001196870">
    <property type="component" value="Unassembled WGS sequence"/>
</dbReference>
<evidence type="ECO:0000313" key="3">
    <source>
        <dbReference type="Proteomes" id="UP001196870"/>
    </source>
</evidence>
<reference evidence="3" key="1">
    <citation type="journal article" date="2021" name="Syst. Appl. Microbiol.">
        <title>Roseomonas hellenica sp. nov., isolated from roots of wild-growing Alkanna tinctoria.</title>
        <authorList>
            <person name="Rat A."/>
            <person name="Naranjo H.D."/>
            <person name="Lebbe L."/>
            <person name="Cnockaert M."/>
            <person name="Krigas N."/>
            <person name="Grigoriadou K."/>
            <person name="Maloupa E."/>
            <person name="Willems A."/>
        </authorList>
    </citation>
    <scope>NUCLEOTIDE SEQUENCE [LARGE SCALE GENOMIC DNA]</scope>
    <source>
        <strain evidence="3">LMG 31523</strain>
    </source>
</reference>
<evidence type="ECO:0000313" key="2">
    <source>
        <dbReference type="EMBL" id="MBR0667226.1"/>
    </source>
</evidence>
<sequence length="182" mass="20339">MARLPYLQRSELPPEHQDVLTRNIAINQVLANSPGAARAFGDLGMFIRHRSRLDPRLRQLAIMQIGWSARNRYEWSHHVQIGRDAGVTRSDIANLAIEAAGIESSIDALARLVLRGAREMWEGPGMSAATFAALHDELDKECLTDLVVAIAYYCGVVRILATLDVEVEPEWQPYLVEFPLPP</sequence>
<gene>
    <name evidence="2" type="ORF">GXW71_22905</name>
</gene>
<dbReference type="EMBL" id="JAAGBB010000031">
    <property type="protein sequence ID" value="MBR0667226.1"/>
    <property type="molecule type" value="Genomic_DNA"/>
</dbReference>
<accession>A0ABS5F3Y3</accession>
<proteinExistence type="predicted"/>
<dbReference type="InterPro" id="IPR029032">
    <property type="entry name" value="AhpD-like"/>
</dbReference>
<feature type="domain" description="Carboxymuconolactone decarboxylase-like" evidence="1">
    <location>
        <begin position="34"/>
        <end position="100"/>
    </location>
</feature>
<dbReference type="SUPFAM" id="SSF69118">
    <property type="entry name" value="AhpD-like"/>
    <property type="match status" value="1"/>
</dbReference>
<dbReference type="PANTHER" id="PTHR34846">
    <property type="entry name" value="4-CARBOXYMUCONOLACTONE DECARBOXYLASE FAMILY PROTEIN (AFU_ORTHOLOGUE AFUA_6G11590)"/>
    <property type="match status" value="1"/>
</dbReference>
<protein>
    <submittedName>
        <fullName evidence="2">Carboxymuconolactone decarboxylase family protein</fullName>
    </submittedName>
</protein>
<keyword evidence="3" id="KW-1185">Reference proteome</keyword>
<comment type="caution">
    <text evidence="2">The sequence shown here is derived from an EMBL/GenBank/DDBJ whole genome shotgun (WGS) entry which is preliminary data.</text>
</comment>
<dbReference type="Gene3D" id="1.20.1290.10">
    <property type="entry name" value="AhpD-like"/>
    <property type="match status" value="1"/>
</dbReference>
<dbReference type="Pfam" id="PF02627">
    <property type="entry name" value="CMD"/>
    <property type="match status" value="1"/>
</dbReference>
<name>A0ABS5F3Y3_9PROT</name>
<organism evidence="2 3">
    <name type="scientific">Plastoroseomonas hellenica</name>
    <dbReference type="NCBI Taxonomy" id="2687306"/>
    <lineage>
        <taxon>Bacteria</taxon>
        <taxon>Pseudomonadati</taxon>
        <taxon>Pseudomonadota</taxon>
        <taxon>Alphaproteobacteria</taxon>
        <taxon>Acetobacterales</taxon>
        <taxon>Acetobacteraceae</taxon>
        <taxon>Plastoroseomonas</taxon>
    </lineage>
</organism>
<dbReference type="PANTHER" id="PTHR34846:SF11">
    <property type="entry name" value="4-CARBOXYMUCONOLACTONE DECARBOXYLASE FAMILY PROTEIN (AFU_ORTHOLOGUE AFUA_6G11590)"/>
    <property type="match status" value="1"/>
</dbReference>